<accession>A0AA41Z2P0</accession>
<sequence length="82" mass="8355">MSLVLALSTLALGGATSLARADCESDMIKLEAALKSPTLTPAGKVALQDASVKSVAAMKKDDDATCHKVIAEALPKAGMTLK</sequence>
<comment type="caution">
    <text evidence="2">The sequence shown here is derived from an EMBL/GenBank/DDBJ whole genome shotgun (WGS) entry which is preliminary data.</text>
</comment>
<feature type="chain" id="PRO_5041461573" description="Secreted protein" evidence="1">
    <location>
        <begin position="22"/>
        <end position="82"/>
    </location>
</feature>
<dbReference type="RefSeq" id="WP_282589492.1">
    <property type="nucleotide sequence ID" value="NZ_JAMOIM010000096.1"/>
</dbReference>
<dbReference type="Proteomes" id="UP001165667">
    <property type="component" value="Unassembled WGS sequence"/>
</dbReference>
<feature type="signal peptide" evidence="1">
    <location>
        <begin position="1"/>
        <end position="21"/>
    </location>
</feature>
<gene>
    <name evidence="2" type="ORF">M8523_35275</name>
</gene>
<dbReference type="AlphaFoldDB" id="A0AA41Z2P0"/>
<proteinExistence type="predicted"/>
<evidence type="ECO:0000256" key="1">
    <source>
        <dbReference type="SAM" id="SignalP"/>
    </source>
</evidence>
<dbReference type="EMBL" id="JAMOIM010000096">
    <property type="protein sequence ID" value="MCW6513116.1"/>
    <property type="molecule type" value="Genomic_DNA"/>
</dbReference>
<keyword evidence="3" id="KW-1185">Reference proteome</keyword>
<protein>
    <recommendedName>
        <fullName evidence="4">Secreted protein</fullName>
    </recommendedName>
</protein>
<reference evidence="2" key="1">
    <citation type="submission" date="2022-05" db="EMBL/GenBank/DDBJ databases">
        <authorList>
            <person name="Pankratov T."/>
        </authorList>
    </citation>
    <scope>NUCLEOTIDE SEQUENCE</scope>
    <source>
        <strain evidence="2">BP6-180914</strain>
    </source>
</reference>
<keyword evidence="1" id="KW-0732">Signal</keyword>
<name>A0AA41Z2P0_9HYPH</name>
<evidence type="ECO:0000313" key="3">
    <source>
        <dbReference type="Proteomes" id="UP001165667"/>
    </source>
</evidence>
<evidence type="ECO:0000313" key="2">
    <source>
        <dbReference type="EMBL" id="MCW6513116.1"/>
    </source>
</evidence>
<organism evidence="2 3">
    <name type="scientific">Lichenifustis flavocetrariae</name>
    <dbReference type="NCBI Taxonomy" id="2949735"/>
    <lineage>
        <taxon>Bacteria</taxon>
        <taxon>Pseudomonadati</taxon>
        <taxon>Pseudomonadota</taxon>
        <taxon>Alphaproteobacteria</taxon>
        <taxon>Hyphomicrobiales</taxon>
        <taxon>Lichenihabitantaceae</taxon>
        <taxon>Lichenifustis</taxon>
    </lineage>
</organism>
<evidence type="ECO:0008006" key="4">
    <source>
        <dbReference type="Google" id="ProtNLM"/>
    </source>
</evidence>